<reference evidence="2 3" key="1">
    <citation type="submission" date="2019-08" db="EMBL/GenBank/DDBJ databases">
        <authorList>
            <person name="Alioto T."/>
            <person name="Alioto T."/>
            <person name="Gomez Garrido J."/>
        </authorList>
    </citation>
    <scope>NUCLEOTIDE SEQUENCE [LARGE SCALE GENOMIC DNA]</scope>
</reference>
<dbReference type="Proteomes" id="UP000325440">
    <property type="component" value="Unassembled WGS sequence"/>
</dbReference>
<dbReference type="OrthoDB" id="6616182at2759"/>
<feature type="compositionally biased region" description="Polar residues" evidence="1">
    <location>
        <begin position="246"/>
        <end position="261"/>
    </location>
</feature>
<keyword evidence="3" id="KW-1185">Reference proteome</keyword>
<sequence length="477" mass="55079">MKENVANLTPENFRNNLAKLVIDELLSDSRTFLSCPRSGSLNIITQSDNGQYINFGLVDGLKLGYNRLADAPARAFSKCIKPHQESFIRSIKDNCAVNHVKIIISKLFTDEFFVHITRIARRWGKDMTKLKKTELIKIVKRVIQKCSSSLFDDSQFEKEVCGAVLNCCSDSTPLSVVNDSNLKKPSHIFSEIQDLIVCSHSNETLIDTNNVRALLTVYVFFSFLNTERWLKGGHFNKKPVTEASHCTQSVDGRSNDENGSQVVHHGKSNANDFTNPTKKRKYNERYLEMGFTDTNDCQPQYRTFYFVDHFLKFYVMTWKVSLHSTLLSYKEVRWLSRGKTLKRLMELRTEVLSFLMDHNVTLGEIMNNVTRLCQFSYLADNFSKMNEFSLSLQGRTMTTFDASHKVSAFKRKINYWTECTTIGKFECFLIMQAFFEENGEQASTNIVNEIIEHLKQLNNSFEQYFPADREVLLKDHE</sequence>
<feature type="region of interest" description="Disordered" evidence="1">
    <location>
        <begin position="246"/>
        <end position="277"/>
    </location>
</feature>
<evidence type="ECO:0000313" key="2">
    <source>
        <dbReference type="EMBL" id="VVC45016.1"/>
    </source>
</evidence>
<accession>A0A5E4NMQ4</accession>
<protein>
    <submittedName>
        <fullName evidence="2">Uncharacterized protein</fullName>
    </submittedName>
</protein>
<dbReference type="EMBL" id="CABPRJ010002392">
    <property type="protein sequence ID" value="VVC45016.1"/>
    <property type="molecule type" value="Genomic_DNA"/>
</dbReference>
<evidence type="ECO:0000256" key="1">
    <source>
        <dbReference type="SAM" id="MobiDB-lite"/>
    </source>
</evidence>
<evidence type="ECO:0000313" key="3">
    <source>
        <dbReference type="Proteomes" id="UP000325440"/>
    </source>
</evidence>
<dbReference type="AlphaFoldDB" id="A0A5E4NMQ4"/>
<dbReference type="PANTHER" id="PTHR45913">
    <property type="entry name" value="EPM2A-INTERACTING PROTEIN 1"/>
    <property type="match status" value="1"/>
</dbReference>
<name>A0A5E4NMQ4_9HEMI</name>
<gene>
    <name evidence="2" type="ORF">CINCED_3A022688</name>
</gene>
<organism evidence="2 3">
    <name type="scientific">Cinara cedri</name>
    <dbReference type="NCBI Taxonomy" id="506608"/>
    <lineage>
        <taxon>Eukaryota</taxon>
        <taxon>Metazoa</taxon>
        <taxon>Ecdysozoa</taxon>
        <taxon>Arthropoda</taxon>
        <taxon>Hexapoda</taxon>
        <taxon>Insecta</taxon>
        <taxon>Pterygota</taxon>
        <taxon>Neoptera</taxon>
        <taxon>Paraneoptera</taxon>
        <taxon>Hemiptera</taxon>
        <taxon>Sternorrhyncha</taxon>
        <taxon>Aphidomorpha</taxon>
        <taxon>Aphidoidea</taxon>
        <taxon>Aphididae</taxon>
        <taxon>Lachninae</taxon>
        <taxon>Cinara</taxon>
    </lineage>
</organism>
<dbReference type="PANTHER" id="PTHR45913:SF19">
    <property type="entry name" value="LOW QUALITY PROTEIN: ZINC FINGER BED DOMAIN-CONTAINING PROTEIN 5-LIKE"/>
    <property type="match status" value="1"/>
</dbReference>
<proteinExistence type="predicted"/>